<dbReference type="InterPro" id="IPR042184">
    <property type="entry name" value="YqeY/Aim41_N"/>
</dbReference>
<dbReference type="Gene3D" id="1.10.10.410">
    <property type="match status" value="1"/>
</dbReference>
<evidence type="ECO:0000313" key="1">
    <source>
        <dbReference type="EMBL" id="PIQ88554.1"/>
    </source>
</evidence>
<dbReference type="InterPro" id="IPR023168">
    <property type="entry name" value="GatB_Yqey_C_2"/>
</dbReference>
<dbReference type="InterPro" id="IPR019004">
    <property type="entry name" value="YqeY/Aim41"/>
</dbReference>
<comment type="caution">
    <text evidence="1">The sequence shown here is derived from an EMBL/GenBank/DDBJ whole genome shotgun (WGS) entry which is preliminary data.</text>
</comment>
<dbReference type="Pfam" id="PF09424">
    <property type="entry name" value="YqeY"/>
    <property type="match status" value="1"/>
</dbReference>
<keyword evidence="1" id="KW-0808">Transferase</keyword>
<proteinExistence type="predicted"/>
<dbReference type="SUPFAM" id="SSF89095">
    <property type="entry name" value="GatB/YqeY motif"/>
    <property type="match status" value="1"/>
</dbReference>
<dbReference type="PANTHER" id="PTHR28055:SF1">
    <property type="entry name" value="ALTERED INHERITANCE OF MITOCHONDRIA PROTEIN 41, MITOCHONDRIAL"/>
    <property type="match status" value="1"/>
</dbReference>
<dbReference type="GO" id="GO:0016740">
    <property type="term" value="F:transferase activity"/>
    <property type="evidence" value="ECO:0007669"/>
    <property type="project" value="UniProtKB-KW"/>
</dbReference>
<sequence length="154" mass="17384">MLLEEKIMEDYKQAMKNKEALRSSVLSFLRAGLKNFAIDKRQDKLSDEEVISVIKKQIKQRADSIEQFKKGNRMELAEKEAREQEILKSYLPEALSESQLRIIVDEVVSSLGEAPSMKLMGKAMKEVMARAGASADGGLVSELVKERLSSHKQQ</sequence>
<protein>
    <submittedName>
        <fullName evidence="1">Aspartyl-tRNA amidotransferase</fullName>
    </submittedName>
</protein>
<dbReference type="InterPro" id="IPR003789">
    <property type="entry name" value="Asn/Gln_tRNA_amidoTrase-B-like"/>
</dbReference>
<dbReference type="Proteomes" id="UP000229641">
    <property type="component" value="Unassembled WGS sequence"/>
</dbReference>
<organism evidence="1 2">
    <name type="scientific">Candidatus Ghiorseimicrobium undicola</name>
    <dbReference type="NCBI Taxonomy" id="1974746"/>
    <lineage>
        <taxon>Bacteria</taxon>
        <taxon>Pseudomonadati</taxon>
        <taxon>Candidatus Omnitrophota</taxon>
        <taxon>Candidatus Ghiorseimicrobium</taxon>
    </lineage>
</organism>
<evidence type="ECO:0000313" key="2">
    <source>
        <dbReference type="Proteomes" id="UP000229641"/>
    </source>
</evidence>
<name>A0A2H0LXZ2_9BACT</name>
<dbReference type="GO" id="GO:0016884">
    <property type="term" value="F:carbon-nitrogen ligase activity, with glutamine as amido-N-donor"/>
    <property type="evidence" value="ECO:0007669"/>
    <property type="project" value="InterPro"/>
</dbReference>
<dbReference type="Gene3D" id="1.10.1510.10">
    <property type="entry name" value="Uncharacterised protein YqeY/AIM41 PF09424, N-terminal domain"/>
    <property type="match status" value="1"/>
</dbReference>
<accession>A0A2H0LXZ2</accession>
<gene>
    <name evidence="1" type="ORF">COV72_07970</name>
</gene>
<reference evidence="1 2" key="1">
    <citation type="submission" date="2017-09" db="EMBL/GenBank/DDBJ databases">
        <title>Depth-based differentiation of microbial function through sediment-hosted aquifers and enrichment of novel symbionts in the deep terrestrial subsurface.</title>
        <authorList>
            <person name="Probst A.J."/>
            <person name="Ladd B."/>
            <person name="Jarett J.K."/>
            <person name="Geller-Mcgrath D.E."/>
            <person name="Sieber C.M."/>
            <person name="Emerson J.B."/>
            <person name="Anantharaman K."/>
            <person name="Thomas B.C."/>
            <person name="Malmstrom R."/>
            <person name="Stieglmeier M."/>
            <person name="Klingl A."/>
            <person name="Woyke T."/>
            <person name="Ryan C.M."/>
            <person name="Banfield J.F."/>
        </authorList>
    </citation>
    <scope>NUCLEOTIDE SEQUENCE [LARGE SCALE GENOMIC DNA]</scope>
    <source>
        <strain evidence="1">CG11_big_fil_rev_8_21_14_0_20_42_13</strain>
    </source>
</reference>
<dbReference type="AlphaFoldDB" id="A0A2H0LXZ2"/>
<dbReference type="EMBL" id="PCWA01000097">
    <property type="protein sequence ID" value="PIQ88554.1"/>
    <property type="molecule type" value="Genomic_DNA"/>
</dbReference>
<dbReference type="PANTHER" id="PTHR28055">
    <property type="entry name" value="ALTERED INHERITANCE OF MITOCHONDRIA PROTEIN 41, MITOCHONDRIAL"/>
    <property type="match status" value="1"/>
</dbReference>